<name>A0A9W6VGH5_9PSEU</name>
<proteinExistence type="inferred from homology"/>
<feature type="transmembrane region" description="Helical" evidence="7">
    <location>
        <begin position="373"/>
        <end position="390"/>
    </location>
</feature>
<dbReference type="InterPro" id="IPR002656">
    <property type="entry name" value="Acyl_transf_3_dom"/>
</dbReference>
<keyword evidence="10" id="KW-1185">Reference proteome</keyword>
<evidence type="ECO:0000256" key="3">
    <source>
        <dbReference type="ARBA" id="ARBA00022475"/>
    </source>
</evidence>
<feature type="transmembrane region" description="Helical" evidence="7">
    <location>
        <begin position="16"/>
        <end position="37"/>
    </location>
</feature>
<evidence type="ECO:0000256" key="2">
    <source>
        <dbReference type="ARBA" id="ARBA00007400"/>
    </source>
</evidence>
<comment type="similarity">
    <text evidence="2">Belongs to the acyltransferase 3 family.</text>
</comment>
<feature type="transmembrane region" description="Helical" evidence="7">
    <location>
        <begin position="192"/>
        <end position="210"/>
    </location>
</feature>
<dbReference type="GO" id="GO:0009246">
    <property type="term" value="P:enterobacterial common antigen biosynthetic process"/>
    <property type="evidence" value="ECO:0007669"/>
    <property type="project" value="TreeGrafter"/>
</dbReference>
<feature type="transmembrane region" description="Helical" evidence="7">
    <location>
        <begin position="217"/>
        <end position="235"/>
    </location>
</feature>
<sequence>MSERAGQTPRELSVDLYRVVAILVVVAGHWLAASITFRDGRFGDENVLASMPWTQWMTWLFQVIPVFFLVAGYAGAASWARWPGRWPGWLRHRLAAVLTPTTVYVAVMLAVVAALRRSTVDPSQLAFGAWALAFHLWFLPVYLLLVSVTPLAVAAQRRWGLAVPAVLALVVGAIDVAALAGGVPAAGSVNYLLGWAAVYQLGVAWCTGALRGARPALLAAGAVAVLAVLLWLGPYPASMVGVPGEAVRNTSPPNFALIAFSAAQAGLLVMAASAVTARLRHSSRRRVLAPANRTVMAVYLWHMVPVAVVALAAYPGGLLPQPVLGSAGWWVTRVPWLTGLIVVMAVVLLPLALAQPRLTRYVSALAERVPIRLYGPVLLVGAAISAFALYRFAIDGFAPDGQFPTLTTVVYVVGVTLATFGRAEPQSERGVVAERAGRG</sequence>
<gene>
    <name evidence="9" type="ORF">Atai01_21150</name>
</gene>
<dbReference type="Pfam" id="PF01757">
    <property type="entry name" value="Acyl_transf_3"/>
    <property type="match status" value="1"/>
</dbReference>
<evidence type="ECO:0000256" key="6">
    <source>
        <dbReference type="ARBA" id="ARBA00023136"/>
    </source>
</evidence>
<feature type="domain" description="Acyltransferase 3" evidence="8">
    <location>
        <begin position="13"/>
        <end position="349"/>
    </location>
</feature>
<feature type="transmembrane region" description="Helical" evidence="7">
    <location>
        <begin position="159"/>
        <end position="180"/>
    </location>
</feature>
<feature type="transmembrane region" description="Helical" evidence="7">
    <location>
        <begin position="57"/>
        <end position="82"/>
    </location>
</feature>
<keyword evidence="3" id="KW-1003">Cell membrane</keyword>
<evidence type="ECO:0000256" key="4">
    <source>
        <dbReference type="ARBA" id="ARBA00022692"/>
    </source>
</evidence>
<evidence type="ECO:0000313" key="10">
    <source>
        <dbReference type="Proteomes" id="UP001165136"/>
    </source>
</evidence>
<evidence type="ECO:0000313" key="9">
    <source>
        <dbReference type="EMBL" id="GLY65496.1"/>
    </source>
</evidence>
<comment type="subcellular location">
    <subcellularLocation>
        <location evidence="1">Cell membrane</location>
        <topology evidence="1">Multi-pass membrane protein</topology>
    </subcellularLocation>
</comment>
<protein>
    <recommendedName>
        <fullName evidence="8">Acyltransferase 3 domain-containing protein</fullName>
    </recommendedName>
</protein>
<dbReference type="EMBL" id="BSTI01000004">
    <property type="protein sequence ID" value="GLY65496.1"/>
    <property type="molecule type" value="Genomic_DNA"/>
</dbReference>
<dbReference type="PANTHER" id="PTHR40074:SF2">
    <property type="entry name" value="O-ACETYLTRANSFERASE WECH"/>
    <property type="match status" value="1"/>
</dbReference>
<dbReference type="RefSeq" id="WP_285486682.1">
    <property type="nucleotide sequence ID" value="NZ_BSTI01000004.1"/>
</dbReference>
<accession>A0A9W6VGH5</accession>
<evidence type="ECO:0000256" key="5">
    <source>
        <dbReference type="ARBA" id="ARBA00022989"/>
    </source>
</evidence>
<keyword evidence="5 7" id="KW-1133">Transmembrane helix</keyword>
<keyword evidence="6 7" id="KW-0472">Membrane</keyword>
<evidence type="ECO:0000259" key="8">
    <source>
        <dbReference type="Pfam" id="PF01757"/>
    </source>
</evidence>
<feature type="transmembrane region" description="Helical" evidence="7">
    <location>
        <begin position="334"/>
        <end position="353"/>
    </location>
</feature>
<dbReference type="AlphaFoldDB" id="A0A9W6VGH5"/>
<comment type="caution">
    <text evidence="9">The sequence shown here is derived from an EMBL/GenBank/DDBJ whole genome shotgun (WGS) entry which is preliminary data.</text>
</comment>
<keyword evidence="4 7" id="KW-0812">Transmembrane</keyword>
<feature type="transmembrane region" description="Helical" evidence="7">
    <location>
        <begin position="255"/>
        <end position="275"/>
    </location>
</feature>
<dbReference type="Proteomes" id="UP001165136">
    <property type="component" value="Unassembled WGS sequence"/>
</dbReference>
<dbReference type="GO" id="GO:0016413">
    <property type="term" value="F:O-acetyltransferase activity"/>
    <property type="evidence" value="ECO:0007669"/>
    <property type="project" value="TreeGrafter"/>
</dbReference>
<feature type="transmembrane region" description="Helical" evidence="7">
    <location>
        <begin position="296"/>
        <end position="314"/>
    </location>
</feature>
<feature type="transmembrane region" description="Helical" evidence="7">
    <location>
        <begin position="402"/>
        <end position="420"/>
    </location>
</feature>
<feature type="transmembrane region" description="Helical" evidence="7">
    <location>
        <begin position="127"/>
        <end position="147"/>
    </location>
</feature>
<organism evidence="9 10">
    <name type="scientific">Amycolatopsis taiwanensis</name>
    <dbReference type="NCBI Taxonomy" id="342230"/>
    <lineage>
        <taxon>Bacteria</taxon>
        <taxon>Bacillati</taxon>
        <taxon>Actinomycetota</taxon>
        <taxon>Actinomycetes</taxon>
        <taxon>Pseudonocardiales</taxon>
        <taxon>Pseudonocardiaceae</taxon>
        <taxon>Amycolatopsis</taxon>
    </lineage>
</organism>
<dbReference type="PANTHER" id="PTHR40074">
    <property type="entry name" value="O-ACETYLTRANSFERASE WECH"/>
    <property type="match status" value="1"/>
</dbReference>
<feature type="transmembrane region" description="Helical" evidence="7">
    <location>
        <begin position="94"/>
        <end position="115"/>
    </location>
</feature>
<dbReference type="GO" id="GO:0005886">
    <property type="term" value="C:plasma membrane"/>
    <property type="evidence" value="ECO:0007669"/>
    <property type="project" value="UniProtKB-SubCell"/>
</dbReference>
<reference evidence="9" key="1">
    <citation type="submission" date="2023-03" db="EMBL/GenBank/DDBJ databases">
        <title>Amycolatopsis taiwanensis NBRC 103393.</title>
        <authorList>
            <person name="Ichikawa N."/>
            <person name="Sato H."/>
            <person name="Tonouchi N."/>
        </authorList>
    </citation>
    <scope>NUCLEOTIDE SEQUENCE</scope>
    <source>
        <strain evidence="9">NBRC 103393</strain>
    </source>
</reference>
<evidence type="ECO:0000256" key="1">
    <source>
        <dbReference type="ARBA" id="ARBA00004651"/>
    </source>
</evidence>
<evidence type="ECO:0000256" key="7">
    <source>
        <dbReference type="SAM" id="Phobius"/>
    </source>
</evidence>